<feature type="transmembrane region" description="Helical" evidence="1">
    <location>
        <begin position="116"/>
        <end position="140"/>
    </location>
</feature>
<protein>
    <submittedName>
        <fullName evidence="2">Membrane protein</fullName>
    </submittedName>
</protein>
<feature type="transmembrane region" description="Helical" evidence="1">
    <location>
        <begin position="58"/>
        <end position="75"/>
    </location>
</feature>
<keyword evidence="1" id="KW-0812">Transmembrane</keyword>
<dbReference type="EMBL" id="OR343188">
    <property type="protein sequence ID" value="WNL49978.1"/>
    <property type="molecule type" value="Genomic_DNA"/>
</dbReference>
<reference evidence="2" key="1">
    <citation type="submission" date="2023-07" db="EMBL/GenBank/DDBJ databases">
        <authorList>
            <person name="Xia Y."/>
        </authorList>
    </citation>
    <scope>NUCLEOTIDE SEQUENCE</scope>
    <source>
        <strain evidence="2">F</strain>
    </source>
</reference>
<accession>A0AA96IXS2</accession>
<name>A0AA96IXS2_9VIRU</name>
<gene>
    <name evidence="2" type="ORF">MarFTMF_462</name>
</gene>
<sequence>MSTLLALRVILSINKNYGTHLFSEETSVLLGYFLVFSWPFVLNLCRLKQTGNYKAFEIVTWMSLVFWFSAYVSLFNQKGRLFDILAREKENVTPVDQEFSVLWDFPLDGFTLNWSVYYLFLVFPAFFEERGVAKFVFLVLDSVLGTKIPLKISDMPMILSPGILPLLLYVV</sequence>
<evidence type="ECO:0000256" key="1">
    <source>
        <dbReference type="SAM" id="Phobius"/>
    </source>
</evidence>
<feature type="transmembrane region" description="Helical" evidence="1">
    <location>
        <begin position="28"/>
        <end position="46"/>
    </location>
</feature>
<keyword evidence="1" id="KW-1133">Transmembrane helix</keyword>
<proteinExistence type="predicted"/>
<evidence type="ECO:0000313" key="2">
    <source>
        <dbReference type="EMBL" id="WNL49978.1"/>
    </source>
</evidence>
<keyword evidence="1" id="KW-0472">Membrane</keyword>
<organism evidence="2">
    <name type="scientific">Marseillevirus sp</name>
    <dbReference type="NCBI Taxonomy" id="2809551"/>
    <lineage>
        <taxon>Viruses</taxon>
        <taxon>Varidnaviria</taxon>
        <taxon>Bamfordvirae</taxon>
        <taxon>Nucleocytoviricota</taxon>
        <taxon>Megaviricetes</taxon>
        <taxon>Pimascovirales</taxon>
        <taxon>Pimascovirales incertae sedis</taxon>
        <taxon>Marseilleviridae</taxon>
        <taxon>Marseillevirus</taxon>
    </lineage>
</organism>